<evidence type="ECO:0000256" key="2">
    <source>
        <dbReference type="ARBA" id="ARBA00023125"/>
    </source>
</evidence>
<dbReference type="CDD" id="cd17535">
    <property type="entry name" value="REC_NarL-like"/>
    <property type="match status" value="1"/>
</dbReference>
<dbReference type="SMART" id="SM00448">
    <property type="entry name" value="REC"/>
    <property type="match status" value="1"/>
</dbReference>
<dbReference type="PROSITE" id="PS50110">
    <property type="entry name" value="RESPONSE_REGULATORY"/>
    <property type="match status" value="1"/>
</dbReference>
<dbReference type="InterPro" id="IPR058245">
    <property type="entry name" value="NreC/VraR/RcsB-like_REC"/>
</dbReference>
<dbReference type="Gene3D" id="1.10.10.10">
    <property type="entry name" value="Winged helix-like DNA-binding domain superfamily/Winged helix DNA-binding domain"/>
    <property type="match status" value="1"/>
</dbReference>
<comment type="caution">
    <text evidence="6">The sequence shown here is derived from an EMBL/GenBank/DDBJ whole genome shotgun (WGS) entry which is preliminary data.</text>
</comment>
<organism evidence="6 7">
    <name type="scientific">Sphingomonas hengshuiensis</name>
    <dbReference type="NCBI Taxonomy" id="1609977"/>
    <lineage>
        <taxon>Bacteria</taxon>
        <taxon>Pseudomonadati</taxon>
        <taxon>Pseudomonadota</taxon>
        <taxon>Alphaproteobacteria</taxon>
        <taxon>Sphingomonadales</taxon>
        <taxon>Sphingomonadaceae</taxon>
        <taxon>Sphingomonas</taxon>
    </lineage>
</organism>
<dbReference type="Pfam" id="PF00196">
    <property type="entry name" value="GerE"/>
    <property type="match status" value="1"/>
</dbReference>
<dbReference type="SUPFAM" id="SSF52172">
    <property type="entry name" value="CheY-like"/>
    <property type="match status" value="1"/>
</dbReference>
<dbReference type="Pfam" id="PF00072">
    <property type="entry name" value="Response_reg"/>
    <property type="match status" value="1"/>
</dbReference>
<dbReference type="InterPro" id="IPR000792">
    <property type="entry name" value="Tscrpt_reg_LuxR_C"/>
</dbReference>
<dbReference type="Gene3D" id="3.40.50.2300">
    <property type="match status" value="1"/>
</dbReference>
<feature type="domain" description="HTH luxR-type" evidence="4">
    <location>
        <begin position="137"/>
        <end position="202"/>
    </location>
</feature>
<evidence type="ECO:0000256" key="1">
    <source>
        <dbReference type="ARBA" id="ARBA00022553"/>
    </source>
</evidence>
<dbReference type="PROSITE" id="PS00622">
    <property type="entry name" value="HTH_LUXR_1"/>
    <property type="match status" value="1"/>
</dbReference>
<dbReference type="EMBL" id="QFNF01000037">
    <property type="protein sequence ID" value="PZO75064.1"/>
    <property type="molecule type" value="Genomic_DNA"/>
</dbReference>
<dbReference type="PROSITE" id="PS50043">
    <property type="entry name" value="HTH_LUXR_2"/>
    <property type="match status" value="1"/>
</dbReference>
<proteinExistence type="predicted"/>
<evidence type="ECO:0000313" key="6">
    <source>
        <dbReference type="EMBL" id="PZO75064.1"/>
    </source>
</evidence>
<dbReference type="SUPFAM" id="SSF46894">
    <property type="entry name" value="C-terminal effector domain of the bipartite response regulators"/>
    <property type="match status" value="1"/>
</dbReference>
<dbReference type="PANTHER" id="PTHR45566:SF1">
    <property type="entry name" value="HTH-TYPE TRANSCRIPTIONAL REGULATOR YHJB-RELATED"/>
    <property type="match status" value="1"/>
</dbReference>
<keyword evidence="2" id="KW-0238">DNA-binding</keyword>
<dbReference type="InterPro" id="IPR036388">
    <property type="entry name" value="WH-like_DNA-bd_sf"/>
</dbReference>
<evidence type="ECO:0000313" key="7">
    <source>
        <dbReference type="Proteomes" id="UP000248614"/>
    </source>
</evidence>
<dbReference type="GO" id="GO:0000160">
    <property type="term" value="P:phosphorelay signal transduction system"/>
    <property type="evidence" value="ECO:0007669"/>
    <property type="project" value="InterPro"/>
</dbReference>
<dbReference type="PRINTS" id="PR00038">
    <property type="entry name" value="HTHLUXR"/>
</dbReference>
<dbReference type="Proteomes" id="UP000248614">
    <property type="component" value="Unassembled WGS sequence"/>
</dbReference>
<dbReference type="InterPro" id="IPR001789">
    <property type="entry name" value="Sig_transdc_resp-reg_receiver"/>
</dbReference>
<feature type="domain" description="Response regulatory" evidence="5">
    <location>
        <begin position="5"/>
        <end position="122"/>
    </location>
</feature>
<accession>A0A2W4YZA6</accession>
<evidence type="ECO:0000259" key="5">
    <source>
        <dbReference type="PROSITE" id="PS50110"/>
    </source>
</evidence>
<dbReference type="GO" id="GO:0006355">
    <property type="term" value="P:regulation of DNA-templated transcription"/>
    <property type="evidence" value="ECO:0007669"/>
    <property type="project" value="InterPro"/>
</dbReference>
<dbReference type="CDD" id="cd06170">
    <property type="entry name" value="LuxR_C_like"/>
    <property type="match status" value="1"/>
</dbReference>
<keyword evidence="1 3" id="KW-0597">Phosphoprotein</keyword>
<dbReference type="SMART" id="SM00421">
    <property type="entry name" value="HTH_LUXR"/>
    <property type="match status" value="1"/>
</dbReference>
<feature type="modified residue" description="4-aspartylphosphate" evidence="3">
    <location>
        <position position="57"/>
    </location>
</feature>
<gene>
    <name evidence="6" type="ORF">DI632_12560</name>
</gene>
<dbReference type="PANTHER" id="PTHR45566">
    <property type="entry name" value="HTH-TYPE TRANSCRIPTIONAL REGULATOR YHJB-RELATED"/>
    <property type="match status" value="1"/>
</dbReference>
<sequence>MTRTTILVADDHPLFRQALTLAVMQVRPDADIVEAGSLDRAVQAVRDAGGLALILLDLNMPGAIGYSGVALLHAEAPDVPILVISGADRATAYAQVARFGAVGFVGKDAPLEQIEDAIAAALSGERMVPDTAPEDDMAARVATLTPAQLRVLLGVLAGRLNKQIAHDLGIAEATVKVHMTALLRKLDVGNRTQAAVAARALGLEVTG</sequence>
<dbReference type="InterPro" id="IPR051015">
    <property type="entry name" value="EvgA-like"/>
</dbReference>
<evidence type="ECO:0000259" key="4">
    <source>
        <dbReference type="PROSITE" id="PS50043"/>
    </source>
</evidence>
<name>A0A2W4YZA6_9SPHN</name>
<dbReference type="InterPro" id="IPR011006">
    <property type="entry name" value="CheY-like_superfamily"/>
</dbReference>
<evidence type="ECO:0000256" key="3">
    <source>
        <dbReference type="PROSITE-ProRule" id="PRU00169"/>
    </source>
</evidence>
<dbReference type="GO" id="GO:0003677">
    <property type="term" value="F:DNA binding"/>
    <property type="evidence" value="ECO:0007669"/>
    <property type="project" value="UniProtKB-KW"/>
</dbReference>
<protein>
    <submittedName>
        <fullName evidence="6">LuxR family transcriptional regulator</fullName>
    </submittedName>
</protein>
<dbReference type="InterPro" id="IPR016032">
    <property type="entry name" value="Sig_transdc_resp-reg_C-effctor"/>
</dbReference>
<reference evidence="6 7" key="1">
    <citation type="submission" date="2017-08" db="EMBL/GenBank/DDBJ databases">
        <title>Infants hospitalized years apart are colonized by the same room-sourced microbial strains.</title>
        <authorList>
            <person name="Brooks B."/>
            <person name="Olm M.R."/>
            <person name="Firek B.A."/>
            <person name="Baker R."/>
            <person name="Thomas B.C."/>
            <person name="Morowitz M.J."/>
            <person name="Banfield J.F."/>
        </authorList>
    </citation>
    <scope>NUCLEOTIDE SEQUENCE [LARGE SCALE GENOMIC DNA]</scope>
    <source>
        <strain evidence="6">S2_018_000_R3_110</strain>
    </source>
</reference>
<dbReference type="AlphaFoldDB" id="A0A2W4YZA6"/>